<gene>
    <name evidence="2" type="ORF">UFOPK4444_00617</name>
</gene>
<dbReference type="AlphaFoldDB" id="A0A6J7W7Y6"/>
<dbReference type="EMBL" id="CAFBRZ010000027">
    <property type="protein sequence ID" value="CAB5150316.1"/>
    <property type="molecule type" value="Genomic_DNA"/>
</dbReference>
<reference evidence="2" key="1">
    <citation type="submission" date="2020-05" db="EMBL/GenBank/DDBJ databases">
        <authorList>
            <person name="Chiriac C."/>
            <person name="Salcher M."/>
            <person name="Ghai R."/>
            <person name="Kavagutti S V."/>
        </authorList>
    </citation>
    <scope>NUCLEOTIDE SEQUENCE</scope>
</reference>
<accession>A0A6J7W7Y6</accession>
<keyword evidence="1" id="KW-0812">Transmembrane</keyword>
<evidence type="ECO:0000256" key="1">
    <source>
        <dbReference type="SAM" id="Phobius"/>
    </source>
</evidence>
<keyword evidence="1" id="KW-1133">Transmembrane helix</keyword>
<name>A0A6J7W7Y6_9ZZZZ</name>
<organism evidence="2">
    <name type="scientific">freshwater metagenome</name>
    <dbReference type="NCBI Taxonomy" id="449393"/>
    <lineage>
        <taxon>unclassified sequences</taxon>
        <taxon>metagenomes</taxon>
        <taxon>ecological metagenomes</taxon>
    </lineage>
</organism>
<proteinExistence type="predicted"/>
<protein>
    <submittedName>
        <fullName evidence="2">Unannotated protein</fullName>
    </submittedName>
</protein>
<keyword evidence="1" id="KW-0472">Membrane</keyword>
<feature type="transmembrane region" description="Helical" evidence="1">
    <location>
        <begin position="20"/>
        <end position="40"/>
    </location>
</feature>
<sequence>MRQLHSAMTGQSSHRGFLDVQTIAPSSIVAAAHICAFFCGTSVRRAAFSRLLGAGFGCSLPSITRVRTRRIFTSKTKVR</sequence>
<evidence type="ECO:0000313" key="2">
    <source>
        <dbReference type="EMBL" id="CAB5150316.1"/>
    </source>
</evidence>